<accession>A0ABW8N9P4</accession>
<evidence type="ECO:0000313" key="3">
    <source>
        <dbReference type="Proteomes" id="UP001620520"/>
    </source>
</evidence>
<dbReference type="EMBL" id="JBIYEW010000003">
    <property type="protein sequence ID" value="MFK4640311.1"/>
    <property type="molecule type" value="Genomic_DNA"/>
</dbReference>
<gene>
    <name evidence="2" type="ORF">ABIA52_003200</name>
</gene>
<evidence type="ECO:0000313" key="2">
    <source>
        <dbReference type="EMBL" id="MFK4640311.1"/>
    </source>
</evidence>
<feature type="domain" description="Septum formation-related" evidence="1">
    <location>
        <begin position="44"/>
        <end position="199"/>
    </location>
</feature>
<dbReference type="Proteomes" id="UP001620520">
    <property type="component" value="Unassembled WGS sequence"/>
</dbReference>
<proteinExistence type="predicted"/>
<dbReference type="InterPro" id="IPR026004">
    <property type="entry name" value="Septum_form"/>
</dbReference>
<reference evidence="2 3" key="1">
    <citation type="submission" date="2024-10" db="EMBL/GenBank/DDBJ databases">
        <title>Novel secondary metabolite-producing bacteria for plant disease control.</title>
        <authorList>
            <person name="Chevrette M."/>
        </authorList>
    </citation>
    <scope>NUCLEOTIDE SEQUENCE [LARGE SCALE GENOMIC DNA]</scope>
    <source>
        <strain evidence="2 3">J30 TE3557</strain>
    </source>
</reference>
<evidence type="ECO:0000259" key="1">
    <source>
        <dbReference type="Pfam" id="PF13845"/>
    </source>
</evidence>
<name>A0ABW8N9P4_9MICC</name>
<protein>
    <recommendedName>
        <fullName evidence="1">Septum formation-related domain-containing protein</fullName>
    </recommendedName>
</protein>
<organism evidence="2 3">
    <name type="scientific">Paenarthrobacter histidinolovorans</name>
    <dbReference type="NCBI Taxonomy" id="43664"/>
    <lineage>
        <taxon>Bacteria</taxon>
        <taxon>Bacillati</taxon>
        <taxon>Actinomycetota</taxon>
        <taxon>Actinomycetes</taxon>
        <taxon>Micrococcales</taxon>
        <taxon>Micrococcaceae</taxon>
        <taxon>Paenarthrobacter</taxon>
    </lineage>
</organism>
<sequence length="281" mass="29239">MAAVMLTAVLSSCDQGKPGVDTANPETGLCHAVVTPEEFDASSEPSPPVPCAEPHTTQTFQVTTMPEPLAKQEARPNQQQLKAAGKRLCTSEDLRAYLSASSRDGTIGLAITSYFPDRDAWAAGSRAVRCDVAVTDHHGTPQEIGLDLKDALAGPHSAAVRLCYRQEYKDGILSDDGTDVPCSEPHTAEDVSAWIAQDASLATPAGREARCLPYALEFLGTEKLPAGVGVQPIIRTVGTAGTVRCAVASARQPAPGEAPELVTGTLAPQRVAVTGGAGKNG</sequence>
<keyword evidence="3" id="KW-1185">Reference proteome</keyword>
<comment type="caution">
    <text evidence="2">The sequence shown here is derived from an EMBL/GenBank/DDBJ whole genome shotgun (WGS) entry which is preliminary data.</text>
</comment>
<dbReference type="Pfam" id="PF13845">
    <property type="entry name" value="Septum_form"/>
    <property type="match status" value="1"/>
</dbReference>